<dbReference type="STRING" id="97359.A0A550CWS7"/>
<comment type="caution">
    <text evidence="2">The sequence shown here is derived from an EMBL/GenBank/DDBJ whole genome shotgun (WGS) entry which is preliminary data.</text>
</comment>
<evidence type="ECO:0000259" key="1">
    <source>
        <dbReference type="Pfam" id="PF03992"/>
    </source>
</evidence>
<gene>
    <name evidence="2" type="ORF">BD626DRAFT_473446</name>
</gene>
<reference evidence="2 3" key="1">
    <citation type="journal article" date="2019" name="New Phytol.">
        <title>Comparative genomics reveals unique wood-decay strategies and fruiting body development in the Schizophyllaceae.</title>
        <authorList>
            <person name="Almasi E."/>
            <person name="Sahu N."/>
            <person name="Krizsan K."/>
            <person name="Balint B."/>
            <person name="Kovacs G.M."/>
            <person name="Kiss B."/>
            <person name="Cseklye J."/>
            <person name="Drula E."/>
            <person name="Henrissat B."/>
            <person name="Nagy I."/>
            <person name="Chovatia M."/>
            <person name="Adam C."/>
            <person name="LaButti K."/>
            <person name="Lipzen A."/>
            <person name="Riley R."/>
            <person name="Grigoriev I.V."/>
            <person name="Nagy L.G."/>
        </authorList>
    </citation>
    <scope>NUCLEOTIDE SEQUENCE [LARGE SCALE GENOMIC DNA]</scope>
    <source>
        <strain evidence="2 3">NL-1724</strain>
    </source>
</reference>
<dbReference type="Proteomes" id="UP000320762">
    <property type="component" value="Unassembled WGS sequence"/>
</dbReference>
<accession>A0A550CWS7</accession>
<dbReference type="EMBL" id="VDMD01000001">
    <property type="protein sequence ID" value="TRM69246.1"/>
    <property type="molecule type" value="Genomic_DNA"/>
</dbReference>
<protein>
    <recommendedName>
        <fullName evidence="1">ABM domain-containing protein</fullName>
    </recommendedName>
</protein>
<proteinExistence type="predicted"/>
<dbReference type="AlphaFoldDB" id="A0A550CWS7"/>
<evidence type="ECO:0000313" key="2">
    <source>
        <dbReference type="EMBL" id="TRM69246.1"/>
    </source>
</evidence>
<dbReference type="InterPro" id="IPR007138">
    <property type="entry name" value="ABM_dom"/>
</dbReference>
<dbReference type="Pfam" id="PF03992">
    <property type="entry name" value="ABM"/>
    <property type="match status" value="1"/>
</dbReference>
<evidence type="ECO:0000313" key="3">
    <source>
        <dbReference type="Proteomes" id="UP000320762"/>
    </source>
</evidence>
<dbReference type="SUPFAM" id="SSF54909">
    <property type="entry name" value="Dimeric alpha+beta barrel"/>
    <property type="match status" value="1"/>
</dbReference>
<organism evidence="2 3">
    <name type="scientific">Schizophyllum amplum</name>
    <dbReference type="NCBI Taxonomy" id="97359"/>
    <lineage>
        <taxon>Eukaryota</taxon>
        <taxon>Fungi</taxon>
        <taxon>Dikarya</taxon>
        <taxon>Basidiomycota</taxon>
        <taxon>Agaricomycotina</taxon>
        <taxon>Agaricomycetes</taxon>
        <taxon>Agaricomycetidae</taxon>
        <taxon>Agaricales</taxon>
        <taxon>Schizophyllaceae</taxon>
        <taxon>Schizophyllum</taxon>
    </lineage>
</organism>
<sequence>MPTTEIAIIPLVDGSNINDANNGAAIAVKECFDTVSEQADGVQQYYLGMQIEDPSMLVAMIDWDNAEKHQAWMKHPEYGPVNERIGAIFAAAGKVLHADFFPSGHLDKTIAAPVTEIALFYFDGAPPEDYIVGFVKALSILDKENDIISAAAGITHEELEYEGVKGKAAVVIFGWTSVDAHVAFRQTQTYKDNIGVLMRTAKKFEVKHVNFRK</sequence>
<dbReference type="Gene3D" id="3.30.70.100">
    <property type="match status" value="2"/>
</dbReference>
<keyword evidence="3" id="KW-1185">Reference proteome</keyword>
<name>A0A550CWS7_9AGAR</name>
<feature type="domain" description="ABM" evidence="1">
    <location>
        <begin position="35"/>
        <end position="79"/>
    </location>
</feature>
<dbReference type="OrthoDB" id="3830579at2759"/>
<dbReference type="InterPro" id="IPR011008">
    <property type="entry name" value="Dimeric_a/b-barrel"/>
</dbReference>